<dbReference type="Proteomes" id="UP000007801">
    <property type="component" value="Unassembled WGS sequence"/>
</dbReference>
<dbReference type="InterPro" id="IPR005814">
    <property type="entry name" value="Aminotrans_3"/>
</dbReference>
<dbReference type="GeneID" id="6493699"/>
<dbReference type="EMBL" id="CH902618">
    <property type="protein sequence ID" value="KPU78902.1"/>
    <property type="molecule type" value="Genomic_DNA"/>
</dbReference>
<dbReference type="SMR" id="A0A0P8ZW91"/>
<dbReference type="OrthoDB" id="5419315at2759"/>
<dbReference type="STRING" id="7217.A0A0P8ZW91"/>
<dbReference type="PIRSF" id="PIRSF000521">
    <property type="entry name" value="Transaminase_4ab_Lys_Orn"/>
    <property type="match status" value="1"/>
</dbReference>
<evidence type="ECO:0000256" key="1">
    <source>
        <dbReference type="ARBA" id="ARBA00001933"/>
    </source>
</evidence>
<dbReference type="GO" id="GO:0034386">
    <property type="term" value="F:4-aminobutyrate:2-oxoglutarate transaminase activity"/>
    <property type="evidence" value="ECO:0007669"/>
    <property type="project" value="UniProtKB-EC"/>
</dbReference>
<dbReference type="Gene3D" id="3.40.640.10">
    <property type="entry name" value="Type I PLP-dependent aspartate aminotransferase-like (Major domain)"/>
    <property type="match status" value="1"/>
</dbReference>
<keyword evidence="6 13" id="KW-0808">Transferase</keyword>
<dbReference type="InterPro" id="IPR015424">
    <property type="entry name" value="PyrdxlP-dep_Trfase"/>
</dbReference>
<evidence type="ECO:0000256" key="5">
    <source>
        <dbReference type="ARBA" id="ARBA00022576"/>
    </source>
</evidence>
<evidence type="ECO:0000256" key="11">
    <source>
        <dbReference type="ARBA" id="ARBA00031787"/>
    </source>
</evidence>
<dbReference type="GO" id="GO:0005739">
    <property type="term" value="C:mitochondrion"/>
    <property type="evidence" value="ECO:0007669"/>
    <property type="project" value="TreeGrafter"/>
</dbReference>
<dbReference type="EC" id="2.6.1.22" evidence="3"/>
<dbReference type="GO" id="GO:0030170">
    <property type="term" value="F:pyridoxal phosphate binding"/>
    <property type="evidence" value="ECO:0007669"/>
    <property type="project" value="InterPro"/>
</dbReference>
<dbReference type="Gene3D" id="3.90.1150.10">
    <property type="entry name" value="Aspartate Aminotransferase, domain 1"/>
    <property type="match status" value="1"/>
</dbReference>
<evidence type="ECO:0000256" key="3">
    <source>
        <dbReference type="ARBA" id="ARBA00012876"/>
    </source>
</evidence>
<dbReference type="FunFam" id="3.40.640.10:FF:000029">
    <property type="entry name" value="4-aminobutyrate aminotransferase, mitochondrial"/>
    <property type="match status" value="1"/>
</dbReference>
<keyword evidence="5 13" id="KW-0032">Aminotransferase</keyword>
<reference evidence="13 14" key="1">
    <citation type="journal article" date="2007" name="Nature">
        <title>Evolution of genes and genomes on the Drosophila phylogeny.</title>
        <authorList>
            <consortium name="Drosophila 12 Genomes Consortium"/>
            <person name="Clark A.G."/>
            <person name="Eisen M.B."/>
            <person name="Smith D.R."/>
            <person name="Bergman C.M."/>
            <person name="Oliver B."/>
            <person name="Markow T.A."/>
            <person name="Kaufman T.C."/>
            <person name="Kellis M."/>
            <person name="Gelbart W."/>
            <person name="Iyer V.N."/>
            <person name="Pollard D.A."/>
            <person name="Sackton T.B."/>
            <person name="Larracuente A.M."/>
            <person name="Singh N.D."/>
            <person name="Abad J.P."/>
            <person name="Abt D.N."/>
            <person name="Adryan B."/>
            <person name="Aguade M."/>
            <person name="Akashi H."/>
            <person name="Anderson W.W."/>
            <person name="Aquadro C.F."/>
            <person name="Ardell D.H."/>
            <person name="Arguello R."/>
            <person name="Artieri C.G."/>
            <person name="Barbash D.A."/>
            <person name="Barker D."/>
            <person name="Barsanti P."/>
            <person name="Batterham P."/>
            <person name="Batzoglou S."/>
            <person name="Begun D."/>
            <person name="Bhutkar A."/>
            <person name="Blanco E."/>
            <person name="Bosak S.A."/>
            <person name="Bradley R.K."/>
            <person name="Brand A.D."/>
            <person name="Brent M.R."/>
            <person name="Brooks A.N."/>
            <person name="Brown R.H."/>
            <person name="Butlin R.K."/>
            <person name="Caggese C."/>
            <person name="Calvi B.R."/>
            <person name="Bernardo de Carvalho A."/>
            <person name="Caspi A."/>
            <person name="Castrezana S."/>
            <person name="Celniker S.E."/>
            <person name="Chang J.L."/>
            <person name="Chapple C."/>
            <person name="Chatterji S."/>
            <person name="Chinwalla A."/>
            <person name="Civetta A."/>
            <person name="Clifton S.W."/>
            <person name="Comeron J.M."/>
            <person name="Costello J.C."/>
            <person name="Coyne J.A."/>
            <person name="Daub J."/>
            <person name="David R.G."/>
            <person name="Delcher A.L."/>
            <person name="Delehaunty K."/>
            <person name="Do C.B."/>
            <person name="Ebling H."/>
            <person name="Edwards K."/>
            <person name="Eickbush T."/>
            <person name="Evans J.D."/>
            <person name="Filipski A."/>
            <person name="Findeiss S."/>
            <person name="Freyhult E."/>
            <person name="Fulton L."/>
            <person name="Fulton R."/>
            <person name="Garcia A.C."/>
            <person name="Gardiner A."/>
            <person name="Garfield D.A."/>
            <person name="Garvin B.E."/>
            <person name="Gibson G."/>
            <person name="Gilbert D."/>
            <person name="Gnerre S."/>
            <person name="Godfrey J."/>
            <person name="Good R."/>
            <person name="Gotea V."/>
            <person name="Gravely B."/>
            <person name="Greenberg A.J."/>
            <person name="Griffiths-Jones S."/>
            <person name="Gross S."/>
            <person name="Guigo R."/>
            <person name="Gustafson E.A."/>
            <person name="Haerty W."/>
            <person name="Hahn M.W."/>
            <person name="Halligan D.L."/>
            <person name="Halpern A.L."/>
            <person name="Halter G.M."/>
            <person name="Han M.V."/>
            <person name="Heger A."/>
            <person name="Hillier L."/>
            <person name="Hinrichs A.S."/>
            <person name="Holmes I."/>
            <person name="Hoskins R.A."/>
            <person name="Hubisz M.J."/>
            <person name="Hultmark D."/>
            <person name="Huntley M.A."/>
            <person name="Jaffe D.B."/>
            <person name="Jagadeeshan S."/>
            <person name="Jeck W.R."/>
            <person name="Johnson J."/>
            <person name="Jones C.D."/>
            <person name="Jordan W.C."/>
            <person name="Karpen G.H."/>
            <person name="Kataoka E."/>
            <person name="Keightley P.D."/>
            <person name="Kheradpour P."/>
            <person name="Kirkness E.F."/>
            <person name="Koerich L.B."/>
            <person name="Kristiansen K."/>
            <person name="Kudrna D."/>
            <person name="Kulathinal R.J."/>
            <person name="Kumar S."/>
            <person name="Kwok R."/>
            <person name="Lander E."/>
            <person name="Langley C.H."/>
            <person name="Lapoint R."/>
            <person name="Lazzaro B.P."/>
            <person name="Lee S.J."/>
            <person name="Levesque L."/>
            <person name="Li R."/>
            <person name="Lin C.F."/>
            <person name="Lin M.F."/>
            <person name="Lindblad-Toh K."/>
            <person name="Llopart A."/>
            <person name="Long M."/>
            <person name="Low L."/>
            <person name="Lozovsky E."/>
            <person name="Lu J."/>
            <person name="Luo M."/>
            <person name="Machado C.A."/>
            <person name="Makalowski W."/>
            <person name="Marzo M."/>
            <person name="Matsuda M."/>
            <person name="Matzkin L."/>
            <person name="McAllister B."/>
            <person name="McBride C.S."/>
            <person name="McKernan B."/>
            <person name="McKernan K."/>
            <person name="Mendez-Lago M."/>
            <person name="Minx P."/>
            <person name="Mollenhauer M.U."/>
            <person name="Montooth K."/>
            <person name="Mount S.M."/>
            <person name="Mu X."/>
            <person name="Myers E."/>
            <person name="Negre B."/>
            <person name="Newfeld S."/>
            <person name="Nielsen R."/>
            <person name="Noor M.A."/>
            <person name="O'Grady P."/>
            <person name="Pachter L."/>
            <person name="Papaceit M."/>
            <person name="Parisi M.J."/>
            <person name="Parisi M."/>
            <person name="Parts L."/>
            <person name="Pedersen J.S."/>
            <person name="Pesole G."/>
            <person name="Phillippy A.M."/>
            <person name="Ponting C.P."/>
            <person name="Pop M."/>
            <person name="Porcelli D."/>
            <person name="Powell J.R."/>
            <person name="Prohaska S."/>
            <person name="Pruitt K."/>
            <person name="Puig M."/>
            <person name="Quesneville H."/>
            <person name="Ram K.R."/>
            <person name="Rand D."/>
            <person name="Rasmussen M.D."/>
            <person name="Reed L.K."/>
            <person name="Reenan R."/>
            <person name="Reily A."/>
            <person name="Remington K.A."/>
            <person name="Rieger T.T."/>
            <person name="Ritchie M.G."/>
            <person name="Robin C."/>
            <person name="Rogers Y.H."/>
            <person name="Rohde C."/>
            <person name="Rozas J."/>
            <person name="Rubenfield M.J."/>
            <person name="Ruiz A."/>
            <person name="Russo S."/>
            <person name="Salzberg S.L."/>
            <person name="Sanchez-Gracia A."/>
            <person name="Saranga D.J."/>
            <person name="Sato H."/>
            <person name="Schaeffer S.W."/>
            <person name="Schatz M.C."/>
            <person name="Schlenke T."/>
            <person name="Schwartz R."/>
            <person name="Segarra C."/>
            <person name="Singh R.S."/>
            <person name="Sirot L."/>
            <person name="Sirota M."/>
            <person name="Sisneros N.B."/>
            <person name="Smith C.D."/>
            <person name="Smith T.F."/>
            <person name="Spieth J."/>
            <person name="Stage D.E."/>
            <person name="Stark A."/>
            <person name="Stephan W."/>
            <person name="Strausberg R.L."/>
            <person name="Strempel S."/>
            <person name="Sturgill D."/>
            <person name="Sutton G."/>
            <person name="Sutton G.G."/>
            <person name="Tao W."/>
            <person name="Teichmann S."/>
            <person name="Tobari Y.N."/>
            <person name="Tomimura Y."/>
            <person name="Tsolas J.M."/>
            <person name="Valente V.L."/>
            <person name="Venter E."/>
            <person name="Venter J.C."/>
            <person name="Vicario S."/>
            <person name="Vieira F.G."/>
            <person name="Vilella A.J."/>
            <person name="Villasante A."/>
            <person name="Walenz B."/>
            <person name="Wang J."/>
            <person name="Wasserman M."/>
            <person name="Watts T."/>
            <person name="Wilson D."/>
            <person name="Wilson R.K."/>
            <person name="Wing R.A."/>
            <person name="Wolfner M.F."/>
            <person name="Wong A."/>
            <person name="Wong G.K."/>
            <person name="Wu C.I."/>
            <person name="Wu G."/>
            <person name="Yamamoto D."/>
            <person name="Yang H.P."/>
            <person name="Yang S.P."/>
            <person name="Yorke J.A."/>
            <person name="Yoshida K."/>
            <person name="Zdobnov E."/>
            <person name="Zhang P."/>
            <person name="Zhang Y."/>
            <person name="Zimin A.V."/>
            <person name="Baldwin J."/>
            <person name="Abdouelleil A."/>
            <person name="Abdulkadir J."/>
            <person name="Abebe A."/>
            <person name="Abera B."/>
            <person name="Abreu J."/>
            <person name="Acer S.C."/>
            <person name="Aftuck L."/>
            <person name="Alexander A."/>
            <person name="An P."/>
            <person name="Anderson E."/>
            <person name="Anderson S."/>
            <person name="Arachi H."/>
            <person name="Azer M."/>
            <person name="Bachantsang P."/>
            <person name="Barry A."/>
            <person name="Bayul T."/>
            <person name="Berlin A."/>
            <person name="Bessette D."/>
            <person name="Bloom T."/>
            <person name="Blye J."/>
            <person name="Boguslavskiy L."/>
            <person name="Bonnet C."/>
            <person name="Boukhgalter B."/>
            <person name="Bourzgui I."/>
            <person name="Brown A."/>
            <person name="Cahill P."/>
            <person name="Channer S."/>
            <person name="Cheshatsang Y."/>
            <person name="Chuda L."/>
            <person name="Citroen M."/>
            <person name="Collymore A."/>
            <person name="Cooke P."/>
            <person name="Costello M."/>
            <person name="D'Aco K."/>
            <person name="Daza R."/>
            <person name="De Haan G."/>
            <person name="DeGray S."/>
            <person name="DeMaso C."/>
            <person name="Dhargay N."/>
            <person name="Dooley K."/>
            <person name="Dooley E."/>
            <person name="Doricent M."/>
            <person name="Dorje P."/>
            <person name="Dorjee K."/>
            <person name="Dupes A."/>
            <person name="Elong R."/>
            <person name="Falk J."/>
            <person name="Farina A."/>
            <person name="Faro S."/>
            <person name="Ferguson D."/>
            <person name="Fisher S."/>
            <person name="Foley C.D."/>
            <person name="Franke A."/>
            <person name="Friedrich D."/>
            <person name="Gadbois L."/>
            <person name="Gearin G."/>
            <person name="Gearin C.R."/>
            <person name="Giannoukos G."/>
            <person name="Goode T."/>
            <person name="Graham J."/>
            <person name="Grandbois E."/>
            <person name="Grewal S."/>
            <person name="Gyaltsen K."/>
            <person name="Hafez N."/>
            <person name="Hagos B."/>
            <person name="Hall J."/>
            <person name="Henson C."/>
            <person name="Hollinger A."/>
            <person name="Honan T."/>
            <person name="Huard M.D."/>
            <person name="Hughes L."/>
            <person name="Hurhula B."/>
            <person name="Husby M.E."/>
            <person name="Kamat A."/>
            <person name="Kanga B."/>
            <person name="Kashin S."/>
            <person name="Khazanovich D."/>
            <person name="Kisner P."/>
            <person name="Lance K."/>
            <person name="Lara M."/>
            <person name="Lee W."/>
            <person name="Lennon N."/>
            <person name="Letendre F."/>
            <person name="LeVine R."/>
            <person name="Lipovsky A."/>
            <person name="Liu X."/>
            <person name="Liu J."/>
            <person name="Liu S."/>
            <person name="Lokyitsang T."/>
            <person name="Lokyitsang Y."/>
            <person name="Lubonja R."/>
            <person name="Lui A."/>
            <person name="MacDonald P."/>
            <person name="Magnisalis V."/>
            <person name="Maru K."/>
            <person name="Matthews C."/>
            <person name="McCusker W."/>
            <person name="McDonough S."/>
            <person name="Mehta T."/>
            <person name="Meldrim J."/>
            <person name="Meneus L."/>
            <person name="Mihai O."/>
            <person name="Mihalev A."/>
            <person name="Mihova T."/>
            <person name="Mittelman R."/>
            <person name="Mlenga V."/>
            <person name="Montmayeur A."/>
            <person name="Mulrain L."/>
            <person name="Navidi A."/>
            <person name="Naylor J."/>
            <person name="Negash T."/>
            <person name="Nguyen T."/>
            <person name="Nguyen N."/>
            <person name="Nicol R."/>
            <person name="Norbu C."/>
            <person name="Norbu N."/>
            <person name="Novod N."/>
            <person name="O'Neill B."/>
            <person name="Osman S."/>
            <person name="Markiewicz E."/>
            <person name="Oyono O.L."/>
            <person name="Patti C."/>
            <person name="Phunkhang P."/>
            <person name="Pierre F."/>
            <person name="Priest M."/>
            <person name="Raghuraman S."/>
            <person name="Rege F."/>
            <person name="Reyes R."/>
            <person name="Rise C."/>
            <person name="Rogov P."/>
            <person name="Ross K."/>
            <person name="Ryan E."/>
            <person name="Settipalli S."/>
            <person name="Shea T."/>
            <person name="Sherpa N."/>
            <person name="Shi L."/>
            <person name="Shih D."/>
            <person name="Sparrow T."/>
            <person name="Spaulding J."/>
            <person name="Stalker J."/>
            <person name="Stange-Thomann N."/>
            <person name="Stavropoulos S."/>
            <person name="Stone C."/>
            <person name="Strader C."/>
            <person name="Tesfaye S."/>
            <person name="Thomson T."/>
            <person name="Thoulutsang Y."/>
            <person name="Thoulutsang D."/>
            <person name="Topham K."/>
            <person name="Topping I."/>
            <person name="Tsamla T."/>
            <person name="Vassiliev H."/>
            <person name="Vo A."/>
            <person name="Wangchuk T."/>
            <person name="Wangdi T."/>
            <person name="Weiand M."/>
            <person name="Wilkinson J."/>
            <person name="Wilson A."/>
            <person name="Yadav S."/>
            <person name="Young G."/>
            <person name="Yu Q."/>
            <person name="Zembek L."/>
            <person name="Zhong D."/>
            <person name="Zimmer A."/>
            <person name="Zwirko Z."/>
            <person name="Jaffe D.B."/>
            <person name="Alvarez P."/>
            <person name="Brockman W."/>
            <person name="Butler J."/>
            <person name="Chin C."/>
            <person name="Gnerre S."/>
            <person name="Grabherr M."/>
            <person name="Kleber M."/>
            <person name="Mauceli E."/>
            <person name="MacCallum I."/>
        </authorList>
    </citation>
    <scope>NUCLEOTIDE SEQUENCE [LARGE SCALE GENOMIC DNA]</scope>
    <source>
        <strain evidence="14">Tucson 14024-0371.13</strain>
    </source>
</reference>
<evidence type="ECO:0000256" key="10">
    <source>
        <dbReference type="ARBA" id="ARBA00030857"/>
    </source>
</evidence>
<evidence type="ECO:0000256" key="9">
    <source>
        <dbReference type="ARBA" id="ARBA00030204"/>
    </source>
</evidence>
<comment type="cofactor">
    <cofactor evidence="1">
        <name>pyridoxal 5'-phosphate</name>
        <dbReference type="ChEBI" id="CHEBI:597326"/>
    </cofactor>
</comment>
<evidence type="ECO:0000256" key="7">
    <source>
        <dbReference type="ARBA" id="ARBA00022898"/>
    </source>
</evidence>
<dbReference type="KEGG" id="dan:6493699"/>
<dbReference type="eggNOG" id="KOG1405">
    <property type="taxonomic scope" value="Eukaryota"/>
</dbReference>
<dbReference type="Pfam" id="PF00202">
    <property type="entry name" value="Aminotran_3"/>
    <property type="match status" value="1"/>
</dbReference>
<name>A0A0P8ZW91_DROAN</name>
<accession>A0A0P8ZW91</accession>
<dbReference type="InParanoid" id="A0A0P8ZW91"/>
<evidence type="ECO:0000256" key="12">
    <source>
        <dbReference type="RuleBase" id="RU003560"/>
    </source>
</evidence>
<dbReference type="SUPFAM" id="SSF53383">
    <property type="entry name" value="PLP-dependent transferases"/>
    <property type="match status" value="1"/>
</dbReference>
<dbReference type="PANTHER" id="PTHR43206">
    <property type="entry name" value="AMINOTRANSFERASE"/>
    <property type="match status" value="1"/>
</dbReference>
<dbReference type="GO" id="GO:0009450">
    <property type="term" value="P:gamma-aminobutyric acid catabolic process"/>
    <property type="evidence" value="ECO:0007669"/>
    <property type="project" value="TreeGrafter"/>
</dbReference>
<evidence type="ECO:0000256" key="8">
    <source>
        <dbReference type="ARBA" id="ARBA00029760"/>
    </source>
</evidence>
<evidence type="ECO:0000256" key="4">
    <source>
        <dbReference type="ARBA" id="ARBA00012912"/>
    </source>
</evidence>
<keyword evidence="14" id="KW-1185">Reference proteome</keyword>
<comment type="similarity">
    <text evidence="2 12">Belongs to the class-III pyridoxal-phosphate-dependent aminotransferase family.</text>
</comment>
<gene>
    <name evidence="13" type="primary">Dana\GF10832</name>
    <name evidence="13" type="synonym">dana_GLEANR_10790</name>
    <name evidence="13" type="ORF">GF10832</name>
</gene>
<dbReference type="CDD" id="cd00610">
    <property type="entry name" value="OAT_like"/>
    <property type="match status" value="1"/>
</dbReference>
<dbReference type="AlphaFoldDB" id="A0A0P8ZW91"/>
<dbReference type="InterPro" id="IPR015421">
    <property type="entry name" value="PyrdxlP-dep_Trfase_major"/>
</dbReference>
<dbReference type="PANTHER" id="PTHR43206:SF1">
    <property type="entry name" value="4-AMINOBUTYRATE AMINOTRANSFERASE, MITOCHONDRIAL"/>
    <property type="match status" value="1"/>
</dbReference>
<protein>
    <recommendedName>
        <fullName evidence="10">(S)-3-amino-2-methylpropionate transaminase</fullName>
        <ecNumber evidence="4">2.6.1.19</ecNumber>
        <ecNumber evidence="3">2.6.1.22</ecNumber>
    </recommendedName>
    <alternativeName>
        <fullName evidence="11">GABA aminotransferase</fullName>
    </alternativeName>
    <alternativeName>
        <fullName evidence="9">Gamma-amino-N-butyrate transaminase</fullName>
    </alternativeName>
    <alternativeName>
        <fullName evidence="8">L-AIBAT</fullName>
    </alternativeName>
</protein>
<dbReference type="EC" id="2.6.1.19" evidence="4"/>
<evidence type="ECO:0000313" key="13">
    <source>
        <dbReference type="EMBL" id="KPU78902.1"/>
    </source>
</evidence>
<dbReference type="InterPro" id="IPR015422">
    <property type="entry name" value="PyrdxlP-dep_Trfase_small"/>
</dbReference>
<evidence type="ECO:0000256" key="2">
    <source>
        <dbReference type="ARBA" id="ARBA00008954"/>
    </source>
</evidence>
<evidence type="ECO:0000313" key="14">
    <source>
        <dbReference type="Proteomes" id="UP000007801"/>
    </source>
</evidence>
<evidence type="ECO:0000256" key="6">
    <source>
        <dbReference type="ARBA" id="ARBA00022679"/>
    </source>
</evidence>
<keyword evidence="7 12" id="KW-0663">Pyridoxal phosphate</keyword>
<dbReference type="GO" id="GO:0047298">
    <property type="term" value="F:(S)-3-amino-2-methylpropionate transaminase activity"/>
    <property type="evidence" value="ECO:0007669"/>
    <property type="project" value="UniProtKB-EC"/>
</dbReference>
<dbReference type="NCBIfam" id="TIGR00699">
    <property type="entry name" value="GABAtrns_euk"/>
    <property type="match status" value="1"/>
</dbReference>
<sequence length="513" mass="57949">MLRRRSFQTKNIFRTTREYTRIAFKSIRSISLVPYGIHPLSTKSAKSEAPLLCEPKEPVLKSKDIPGPKSIALKKKLETIQAAGTVEFFADYEKSFGNYICDVDGNMILDIYTQISTLPLGYNHPKLLQVFQNDQNLKALINRPALGVTPGKDWPDKLSNMLQTIAPKGLSKITTMMCGSCSNENAYKAIFIWYRNKLRGDNCPSEEDKKSALLNKPPGSPNLSILSFKGGFHGRTLGTLSTSHTNYIQKLDYPAFDWPVATFPKYKYPLDQNENFNKKEDKNRLLEVKKLIDSSACKSPVAGIIVEPIQCEGGDNEASAEFFKGLQKICKEKGIAFLVDEVQTGGGITGKFWCHEHFNLDGPPDIVTFSKKLQMGGFFHKDEFVVREPYRIFHTWMGDPSKLLLLEEIIHVIEEEKLLENVNETGAYFKEGLMSIEKEFKELLHSTRGRGFFLATTCSNAATREKIVVTLKKVGIQVGVTGESSIRFRPALIFKKKHVDIFLDRFHKVLKCL</sequence>
<organism evidence="13 14">
    <name type="scientific">Drosophila ananassae</name>
    <name type="common">Fruit fly</name>
    <dbReference type="NCBI Taxonomy" id="7217"/>
    <lineage>
        <taxon>Eukaryota</taxon>
        <taxon>Metazoa</taxon>
        <taxon>Ecdysozoa</taxon>
        <taxon>Arthropoda</taxon>
        <taxon>Hexapoda</taxon>
        <taxon>Insecta</taxon>
        <taxon>Pterygota</taxon>
        <taxon>Neoptera</taxon>
        <taxon>Endopterygota</taxon>
        <taxon>Diptera</taxon>
        <taxon>Brachycera</taxon>
        <taxon>Muscomorpha</taxon>
        <taxon>Ephydroidea</taxon>
        <taxon>Drosophilidae</taxon>
        <taxon>Drosophila</taxon>
        <taxon>Sophophora</taxon>
    </lineage>
</organism>
<dbReference type="InterPro" id="IPR004631">
    <property type="entry name" value="4NH2But_aminotransferase_euk"/>
</dbReference>
<proteinExistence type="inferred from homology"/>